<evidence type="ECO:0000256" key="1">
    <source>
        <dbReference type="ARBA" id="ARBA00022701"/>
    </source>
</evidence>
<keyword evidence="3 5" id="KW-0067">ATP-binding</keyword>
<dbReference type="SUPFAM" id="SSF52540">
    <property type="entry name" value="P-loop containing nucleoside triphosphate hydrolases"/>
    <property type="match status" value="1"/>
</dbReference>
<evidence type="ECO:0000256" key="3">
    <source>
        <dbReference type="ARBA" id="ARBA00022840"/>
    </source>
</evidence>
<evidence type="ECO:0000313" key="8">
    <source>
        <dbReference type="Proteomes" id="UP000485058"/>
    </source>
</evidence>
<evidence type="ECO:0000256" key="2">
    <source>
        <dbReference type="ARBA" id="ARBA00022741"/>
    </source>
</evidence>
<evidence type="ECO:0000313" key="7">
    <source>
        <dbReference type="EMBL" id="GFH32259.1"/>
    </source>
</evidence>
<dbReference type="InterPro" id="IPR027417">
    <property type="entry name" value="P-loop_NTPase"/>
</dbReference>
<evidence type="ECO:0000256" key="5">
    <source>
        <dbReference type="RuleBase" id="RU003651"/>
    </source>
</evidence>
<dbReference type="EMBL" id="BLLF01006441">
    <property type="protein sequence ID" value="GFH32259.1"/>
    <property type="molecule type" value="Genomic_DNA"/>
</dbReference>
<keyword evidence="8" id="KW-1185">Reference proteome</keyword>
<reference evidence="7 8" key="1">
    <citation type="submission" date="2020-02" db="EMBL/GenBank/DDBJ databases">
        <title>Draft genome sequence of Haematococcus lacustris strain NIES-144.</title>
        <authorList>
            <person name="Morimoto D."/>
            <person name="Nakagawa S."/>
            <person name="Yoshida T."/>
            <person name="Sawayama S."/>
        </authorList>
    </citation>
    <scope>NUCLEOTIDE SEQUENCE [LARGE SCALE GENOMIC DNA]</scope>
    <source>
        <strain evidence="7 8">NIES-144</strain>
    </source>
</reference>
<comment type="caution">
    <text evidence="7">The sequence shown here is derived from an EMBL/GenBank/DDBJ whole genome shotgun (WGS) entry which is preliminary data.</text>
</comment>
<dbReference type="Gene3D" id="3.40.50.300">
    <property type="entry name" value="P-loop containing nucleotide triphosphate hydrolases"/>
    <property type="match status" value="1"/>
</dbReference>
<dbReference type="GO" id="GO:0000226">
    <property type="term" value="P:microtubule cytoskeleton organization"/>
    <property type="evidence" value="ECO:0007669"/>
    <property type="project" value="UniProtKB-ARBA"/>
</dbReference>
<dbReference type="PANTHER" id="PTHR23074">
    <property type="entry name" value="AAA DOMAIN-CONTAINING"/>
    <property type="match status" value="1"/>
</dbReference>
<dbReference type="PANTHER" id="PTHR23074:SF86">
    <property type="entry name" value="SPASTIN"/>
    <property type="match status" value="1"/>
</dbReference>
<keyword evidence="2 5" id="KW-0547">Nucleotide-binding</keyword>
<dbReference type="PROSITE" id="PS00674">
    <property type="entry name" value="AAA"/>
    <property type="match status" value="1"/>
</dbReference>
<comment type="similarity">
    <text evidence="5">Belongs to the AAA ATPase family.</text>
</comment>
<accession>A0A6A0AH23</accession>
<dbReference type="GO" id="GO:0005874">
    <property type="term" value="C:microtubule"/>
    <property type="evidence" value="ECO:0007669"/>
    <property type="project" value="UniProtKB-KW"/>
</dbReference>
<dbReference type="AlphaFoldDB" id="A0A6A0AH23"/>
<name>A0A6A0AH23_HAELA</name>
<evidence type="ECO:0000256" key="4">
    <source>
        <dbReference type="ARBA" id="ARBA00023235"/>
    </source>
</evidence>
<proteinExistence type="inferred from homology"/>
<protein>
    <recommendedName>
        <fullName evidence="6">ATPase AAA-type core domain-containing protein</fullName>
    </recommendedName>
</protein>
<feature type="domain" description="ATPase AAA-type core" evidence="6">
    <location>
        <begin position="2"/>
        <end position="68"/>
    </location>
</feature>
<evidence type="ECO:0000259" key="6">
    <source>
        <dbReference type="Pfam" id="PF00004"/>
    </source>
</evidence>
<dbReference type="GO" id="GO:0005524">
    <property type="term" value="F:ATP binding"/>
    <property type="evidence" value="ECO:0007669"/>
    <property type="project" value="UniProtKB-KW"/>
</dbReference>
<keyword evidence="1" id="KW-0493">Microtubule</keyword>
<feature type="non-terminal residue" evidence="7">
    <location>
        <position position="1"/>
    </location>
</feature>
<gene>
    <name evidence="7" type="ORF">HaLaN_31449</name>
</gene>
<dbReference type="InterPro" id="IPR003959">
    <property type="entry name" value="ATPase_AAA_core"/>
</dbReference>
<dbReference type="InterPro" id="IPR003960">
    <property type="entry name" value="ATPase_AAA_CS"/>
</dbReference>
<dbReference type="GO" id="GO:0016887">
    <property type="term" value="F:ATP hydrolysis activity"/>
    <property type="evidence" value="ECO:0007669"/>
    <property type="project" value="InterPro"/>
</dbReference>
<dbReference type="Pfam" id="PF00004">
    <property type="entry name" value="AAA"/>
    <property type="match status" value="1"/>
</dbReference>
<dbReference type="GO" id="GO:0016853">
    <property type="term" value="F:isomerase activity"/>
    <property type="evidence" value="ECO:0007669"/>
    <property type="project" value="UniProtKB-KW"/>
</dbReference>
<keyword evidence="4" id="KW-0413">Isomerase</keyword>
<dbReference type="Proteomes" id="UP000485058">
    <property type="component" value="Unassembled WGS sequence"/>
</dbReference>
<sequence length="71" mass="7889">APSIIFIDEIDSIMSARGGANENDAARRLKTEFLVQFDGVASANNERVIVIGATNRPYDLDDAVRRRLVKR</sequence>
<organism evidence="7 8">
    <name type="scientific">Haematococcus lacustris</name>
    <name type="common">Green alga</name>
    <name type="synonym">Haematococcus pluvialis</name>
    <dbReference type="NCBI Taxonomy" id="44745"/>
    <lineage>
        <taxon>Eukaryota</taxon>
        <taxon>Viridiplantae</taxon>
        <taxon>Chlorophyta</taxon>
        <taxon>core chlorophytes</taxon>
        <taxon>Chlorophyceae</taxon>
        <taxon>CS clade</taxon>
        <taxon>Chlamydomonadales</taxon>
        <taxon>Haematococcaceae</taxon>
        <taxon>Haematococcus</taxon>
    </lineage>
</organism>
<dbReference type="InterPro" id="IPR050304">
    <property type="entry name" value="MT-severing_AAA_ATPase"/>
</dbReference>